<evidence type="ECO:0000256" key="1">
    <source>
        <dbReference type="SAM" id="MobiDB-lite"/>
    </source>
</evidence>
<accession>A0ABS5IWH8</accession>
<dbReference type="PANTHER" id="PTHR30273">
    <property type="entry name" value="PERIPLASMIC SIGNAL SENSOR AND SIGMA FACTOR ACTIVATOR FECR-RELATED"/>
    <property type="match status" value="1"/>
</dbReference>
<feature type="domain" description="FecR protein" evidence="3">
    <location>
        <begin position="74"/>
        <end position="160"/>
    </location>
</feature>
<keyword evidence="2" id="KW-0812">Transmembrane</keyword>
<feature type="compositionally biased region" description="Basic and acidic residues" evidence="1">
    <location>
        <begin position="8"/>
        <end position="20"/>
    </location>
</feature>
<proteinExistence type="predicted"/>
<dbReference type="InterPro" id="IPR012373">
    <property type="entry name" value="Ferrdict_sens_TM"/>
</dbReference>
<dbReference type="Gene3D" id="3.55.50.30">
    <property type="match status" value="1"/>
</dbReference>
<name>A0ABS5IWH8_9BACT</name>
<dbReference type="Proteomes" id="UP000676386">
    <property type="component" value="Unassembled WGS sequence"/>
</dbReference>
<sequence length="281" mass="31821">MKNNEINDQEKKGQELTPEESKTLWENISVGIDRQEKKKKKQKLGVTTMIIVLMVIGFWGYHRMTRPEVFMAEDRDIELVLKDGSKVKLLSGGKLTVERSFPADTREVYLEGNAVFRVTRSGAHPFIVYGNNYQAKVLGTVFKMMQEKNTFRVELYKGKVAVSENEHKDRVYELSPHEAFDNYGSRKVAVVTGISTVAGTEKTSKDNIQHINLQFDGARLDEVLLVIEKTYGIRVEYPAEASATLVSMHSENRTGESVLQALALSTGLTFKKYDTGYQLEK</sequence>
<keyword evidence="2" id="KW-1133">Transmembrane helix</keyword>
<dbReference type="RefSeq" id="WP_211972325.1">
    <property type="nucleotide sequence ID" value="NZ_JAGTXB010000003.1"/>
</dbReference>
<feature type="transmembrane region" description="Helical" evidence="2">
    <location>
        <begin position="44"/>
        <end position="61"/>
    </location>
</feature>
<feature type="region of interest" description="Disordered" evidence="1">
    <location>
        <begin position="1"/>
        <end position="20"/>
    </location>
</feature>
<reference evidence="5 6" key="1">
    <citation type="submission" date="2021-04" db="EMBL/GenBank/DDBJ databases">
        <title>Chitinophaga sp. nov., isolated from the rhizosphere soil.</title>
        <authorList>
            <person name="He S."/>
        </authorList>
    </citation>
    <scope>NUCLEOTIDE SEQUENCE [LARGE SCALE GENOMIC DNA]</scope>
    <source>
        <strain evidence="5 6">2R12</strain>
    </source>
</reference>
<protein>
    <submittedName>
        <fullName evidence="5">FecR family protein</fullName>
    </submittedName>
</protein>
<evidence type="ECO:0000259" key="3">
    <source>
        <dbReference type="Pfam" id="PF04773"/>
    </source>
</evidence>
<evidence type="ECO:0000259" key="4">
    <source>
        <dbReference type="Pfam" id="PF16344"/>
    </source>
</evidence>
<dbReference type="Pfam" id="PF04773">
    <property type="entry name" value="FecR"/>
    <property type="match status" value="1"/>
</dbReference>
<feature type="domain" description="Protein FecR C-terminal" evidence="4">
    <location>
        <begin position="213"/>
        <end position="272"/>
    </location>
</feature>
<dbReference type="Pfam" id="PF16344">
    <property type="entry name" value="FecR_C"/>
    <property type="match status" value="1"/>
</dbReference>
<dbReference type="EMBL" id="JAGTXB010000003">
    <property type="protein sequence ID" value="MBS0027220.1"/>
    <property type="molecule type" value="Genomic_DNA"/>
</dbReference>
<evidence type="ECO:0000313" key="6">
    <source>
        <dbReference type="Proteomes" id="UP000676386"/>
    </source>
</evidence>
<dbReference type="InterPro" id="IPR032508">
    <property type="entry name" value="FecR_C"/>
</dbReference>
<comment type="caution">
    <text evidence="5">The sequence shown here is derived from an EMBL/GenBank/DDBJ whole genome shotgun (WGS) entry which is preliminary data.</text>
</comment>
<dbReference type="Gene3D" id="2.60.120.1440">
    <property type="match status" value="1"/>
</dbReference>
<evidence type="ECO:0000256" key="2">
    <source>
        <dbReference type="SAM" id="Phobius"/>
    </source>
</evidence>
<dbReference type="InterPro" id="IPR006860">
    <property type="entry name" value="FecR"/>
</dbReference>
<gene>
    <name evidence="5" type="ORF">KE626_07860</name>
</gene>
<keyword evidence="2" id="KW-0472">Membrane</keyword>
<keyword evidence="6" id="KW-1185">Reference proteome</keyword>
<dbReference type="PANTHER" id="PTHR30273:SF2">
    <property type="entry name" value="PROTEIN FECR"/>
    <property type="match status" value="1"/>
</dbReference>
<evidence type="ECO:0000313" key="5">
    <source>
        <dbReference type="EMBL" id="MBS0027220.1"/>
    </source>
</evidence>
<organism evidence="5 6">
    <name type="scientific">Chitinophaga hostae</name>
    <dbReference type="NCBI Taxonomy" id="2831022"/>
    <lineage>
        <taxon>Bacteria</taxon>
        <taxon>Pseudomonadati</taxon>
        <taxon>Bacteroidota</taxon>
        <taxon>Chitinophagia</taxon>
        <taxon>Chitinophagales</taxon>
        <taxon>Chitinophagaceae</taxon>
        <taxon>Chitinophaga</taxon>
    </lineage>
</organism>